<dbReference type="AlphaFoldDB" id="A0A1X1WCS3"/>
<protein>
    <recommendedName>
        <fullName evidence="4">Alpha/beta hydrolase</fullName>
    </recommendedName>
</protein>
<organism evidence="2 3">
    <name type="scientific">Mycolicibacterium iranicum</name>
    <name type="common">Mycobacterium iranicum</name>
    <dbReference type="NCBI Taxonomy" id="912594"/>
    <lineage>
        <taxon>Bacteria</taxon>
        <taxon>Bacillati</taxon>
        <taxon>Actinomycetota</taxon>
        <taxon>Actinomycetes</taxon>
        <taxon>Mycobacteriales</taxon>
        <taxon>Mycobacteriaceae</taxon>
        <taxon>Mycolicibacterium</taxon>
    </lineage>
</organism>
<dbReference type="Gene3D" id="3.40.50.1820">
    <property type="entry name" value="alpha/beta hydrolase"/>
    <property type="match status" value="1"/>
</dbReference>
<dbReference type="PANTHER" id="PTHR13617:SF14">
    <property type="entry name" value="PROTEIN ABHD18"/>
    <property type="match status" value="1"/>
</dbReference>
<proteinExistence type="predicted"/>
<reference evidence="2 3" key="1">
    <citation type="submission" date="2016-01" db="EMBL/GenBank/DDBJ databases">
        <title>The new phylogeny of the genus Mycobacterium.</title>
        <authorList>
            <person name="Tarcisio F."/>
            <person name="Conor M."/>
            <person name="Antonella G."/>
            <person name="Elisabetta G."/>
            <person name="Giulia F.S."/>
            <person name="Sara T."/>
            <person name="Anna F."/>
            <person name="Clotilde B."/>
            <person name="Roberto B."/>
            <person name="Veronica D.S."/>
            <person name="Fabio R."/>
            <person name="Monica P."/>
            <person name="Olivier J."/>
            <person name="Enrico T."/>
            <person name="Nicola S."/>
        </authorList>
    </citation>
    <scope>NUCLEOTIDE SEQUENCE [LARGE SCALE GENOMIC DNA]</scope>
    <source>
        <strain evidence="2 3">DSM 45541</strain>
    </source>
</reference>
<accession>A0A1X1WCS3</accession>
<dbReference type="EMBL" id="LQPC01000047">
    <property type="protein sequence ID" value="ORV84364.1"/>
    <property type="molecule type" value="Genomic_DNA"/>
</dbReference>
<dbReference type="InterPro" id="IPR029058">
    <property type="entry name" value="AB_hydrolase_fold"/>
</dbReference>
<gene>
    <name evidence="2" type="ORF">AWC12_23200</name>
</gene>
<evidence type="ECO:0000313" key="2">
    <source>
        <dbReference type="EMBL" id="ORV84364.1"/>
    </source>
</evidence>
<name>A0A1X1WCS3_MYCIR</name>
<evidence type="ECO:0008006" key="4">
    <source>
        <dbReference type="Google" id="ProtNLM"/>
    </source>
</evidence>
<dbReference type="Proteomes" id="UP000193622">
    <property type="component" value="Unassembled WGS sequence"/>
</dbReference>
<dbReference type="RefSeq" id="WP_085177111.1">
    <property type="nucleotide sequence ID" value="NZ_LQPC01000047.1"/>
</dbReference>
<feature type="region of interest" description="Disordered" evidence="1">
    <location>
        <begin position="392"/>
        <end position="416"/>
    </location>
</feature>
<comment type="caution">
    <text evidence="2">The sequence shown here is derived from an EMBL/GenBank/DDBJ whole genome shotgun (WGS) entry which is preliminary data.</text>
</comment>
<sequence length="416" mass="46182">MAPPSLRDAFRPLTRTGGYYARSWRDYIVDDSPQLPVARPTVALAVEALRDEVVLLGLRARRPVSDPKAFARIHQEVVDGLEFYGRRGWLQNPQGFFAAPSPLTDVEVTPVHRRNHSYARLRWDSDYRPHREEPGAGRWSAYSSVGHGYALMLRHEEPRPWLVCIHGTEMGRAALDLALFRAWYLHDTLGLNVVLPVLPMHGPRSKGLPKGAVFPGEDILDDIHAPAQAVWDIRALIGWIRRQQPTSAPTGLYGLSLGGFVAALVASLEEDLTCAVLGVPVADLIELLAHHSGLDSDDPRRRTILLASALGRMISPLSLTPRVRLAGRFIYAGLADQVVHPREQVTRLWEHWGRPNIEWYRGGHAGFFQSRPVHKFVTDALVQSGLVGSFDPATDRDGSARDGGSALPRDDHRNLG</sequence>
<evidence type="ECO:0000256" key="1">
    <source>
        <dbReference type="SAM" id="MobiDB-lite"/>
    </source>
</evidence>
<evidence type="ECO:0000313" key="3">
    <source>
        <dbReference type="Proteomes" id="UP000193622"/>
    </source>
</evidence>
<dbReference type="SUPFAM" id="SSF53474">
    <property type="entry name" value="alpha/beta-Hydrolases"/>
    <property type="match status" value="1"/>
</dbReference>
<dbReference type="PANTHER" id="PTHR13617">
    <property type="entry name" value="PROTEIN ABHD18"/>
    <property type="match status" value="1"/>
</dbReference>